<sequence length="115" mass="13435">MTEKEISKESRYLTKTKNKISKALMKESSLWIHHKDYPSKEALEQAFKDDLQKTLKDLNVVDVYILQNDNGYSKAFFAIIEDGKYQFQAARLPGIYEIMAETTFDFLNMPTQNED</sequence>
<accession>A0ABX5BX52</accession>
<protein>
    <submittedName>
        <fullName evidence="1">Uncharacterized protein</fullName>
    </submittedName>
</protein>
<keyword evidence="2" id="KW-1185">Reference proteome</keyword>
<proteinExistence type="predicted"/>
<dbReference type="EMBL" id="PPCX01000010">
    <property type="protein sequence ID" value="PQL12094.1"/>
    <property type="molecule type" value="Genomic_DNA"/>
</dbReference>
<evidence type="ECO:0000313" key="2">
    <source>
        <dbReference type="Proteomes" id="UP000238774"/>
    </source>
</evidence>
<organism evidence="1 2">
    <name type="scientific">Veillonella rogosae JCM 15642</name>
    <dbReference type="NCBI Taxonomy" id="1298595"/>
    <lineage>
        <taxon>Bacteria</taxon>
        <taxon>Bacillati</taxon>
        <taxon>Bacillota</taxon>
        <taxon>Negativicutes</taxon>
        <taxon>Veillonellales</taxon>
        <taxon>Veillonellaceae</taxon>
        <taxon>Veillonella</taxon>
    </lineage>
</organism>
<gene>
    <name evidence="1" type="ORF">VRHSUH09_06660</name>
</gene>
<dbReference type="Proteomes" id="UP000238774">
    <property type="component" value="Unassembled WGS sequence"/>
</dbReference>
<evidence type="ECO:0000313" key="1">
    <source>
        <dbReference type="EMBL" id="PQL12094.1"/>
    </source>
</evidence>
<reference evidence="1 2" key="1">
    <citation type="submission" date="2018-01" db="EMBL/GenBank/DDBJ databases">
        <title>Draft genome sequences of clinical isolates and type strains of oral Veillonella including Veillonella infantum sp., nov.</title>
        <authorList>
            <person name="Mashima I."/>
            <person name="Liao Y.-C."/>
            <person name="Sabharwal A."/>
            <person name="Haase E.M."/>
            <person name="Nakazawa F."/>
            <person name="Scannapieco F.A."/>
        </authorList>
    </citation>
    <scope>NUCLEOTIDE SEQUENCE [LARGE SCALE GENOMIC DNA]</scope>
    <source>
        <strain evidence="1 2">JCM 15642</strain>
    </source>
</reference>
<comment type="caution">
    <text evidence="1">The sequence shown here is derived from an EMBL/GenBank/DDBJ whole genome shotgun (WGS) entry which is preliminary data.</text>
</comment>
<dbReference type="RefSeq" id="WP_054747127.1">
    <property type="nucleotide sequence ID" value="NZ_BBDV01000002.1"/>
</dbReference>
<name>A0ABX5BX52_9FIRM</name>